<keyword evidence="2" id="KW-1185">Reference proteome</keyword>
<accession>A0ABS1MHL0</accession>
<dbReference type="SUPFAM" id="SSF53756">
    <property type="entry name" value="UDP-Glycosyltransferase/glycogen phosphorylase"/>
    <property type="match status" value="1"/>
</dbReference>
<dbReference type="EMBL" id="JAERRJ010000023">
    <property type="protein sequence ID" value="MBL1080036.1"/>
    <property type="molecule type" value="Genomic_DNA"/>
</dbReference>
<sequence length="572" mass="61893">MRRPSETAEPNSTGHPHWITVQSTRTVLIVVHTMTAWNRLADILPIFESDRRIQLMFTFPNVSHVTGDVERQLAADGAVVIPWARALSDKFDLALSVHHSGDLHSISAPLAVMSHGIGYTKLARSEKREARSEKREARSVYGLSRDWLLHDGIAPDAIILPNEQDRKRLAASAPEALPHAVVAGDPCLDRMLASRSSRPEFRGALDAPPDSKLVTVSSTWGPKSLLGQYPELIDDLLSELSCDEHVVAAIVHPNAWFAHGPYQVRLWLANALRSGLRLIPPLSGWQQTIVASDVVVGDFGAVTGYAAALGIPTLLATHPRDEVAPDSIMDLLGRTAPTLHTSQPLAEQITKAATEFDPGALTGVAALASSVPGESAHLLRSEAYRLLNLPEPDHSAVVIPYEASGLTPTTDRLRACRIALTWDSDTEATAVRWPADVTPAPRRGARSTDTLLAAHADHPRRDIRGNADIVVVECETETAHAELEKLLQDRPACSVAVTTTPDGLTVMRFRDGRTARAETVPAIDMPMGAALVAAIGHDRLVSATRSDTAHIHLTIGSRRIAVRLSHIGGRDR</sequence>
<organism evidence="1 2">
    <name type="scientific">Nocardia acididurans</name>
    <dbReference type="NCBI Taxonomy" id="2802282"/>
    <lineage>
        <taxon>Bacteria</taxon>
        <taxon>Bacillati</taxon>
        <taxon>Actinomycetota</taxon>
        <taxon>Actinomycetes</taxon>
        <taxon>Mycobacteriales</taxon>
        <taxon>Nocardiaceae</taxon>
        <taxon>Nocardia</taxon>
    </lineage>
</organism>
<proteinExistence type="predicted"/>
<dbReference type="Proteomes" id="UP000602198">
    <property type="component" value="Unassembled WGS sequence"/>
</dbReference>
<reference evidence="1 2" key="1">
    <citation type="submission" date="2021-01" db="EMBL/GenBank/DDBJ databases">
        <title>WGS of actinomycetes isolated from Thailand.</title>
        <authorList>
            <person name="Thawai C."/>
        </authorList>
    </citation>
    <scope>NUCLEOTIDE SEQUENCE [LARGE SCALE GENOMIC DNA]</scope>
    <source>
        <strain evidence="1 2">LPG 2</strain>
    </source>
</reference>
<gene>
    <name evidence="1" type="ORF">JK358_37135</name>
</gene>
<evidence type="ECO:0000313" key="1">
    <source>
        <dbReference type="EMBL" id="MBL1080036.1"/>
    </source>
</evidence>
<protein>
    <submittedName>
        <fullName evidence="1">Uncharacterized protein</fullName>
    </submittedName>
</protein>
<comment type="caution">
    <text evidence="1">The sequence shown here is derived from an EMBL/GenBank/DDBJ whole genome shotgun (WGS) entry which is preliminary data.</text>
</comment>
<dbReference type="RefSeq" id="WP_201958134.1">
    <property type="nucleotide sequence ID" value="NZ_JAERRJ010000023.1"/>
</dbReference>
<evidence type="ECO:0000313" key="2">
    <source>
        <dbReference type="Proteomes" id="UP000602198"/>
    </source>
</evidence>
<name>A0ABS1MHL0_9NOCA</name>